<organism evidence="1 2">
    <name type="scientific">Leucocoprinus leucothites</name>
    <dbReference type="NCBI Taxonomy" id="201217"/>
    <lineage>
        <taxon>Eukaryota</taxon>
        <taxon>Fungi</taxon>
        <taxon>Dikarya</taxon>
        <taxon>Basidiomycota</taxon>
        <taxon>Agaricomycotina</taxon>
        <taxon>Agaricomycetes</taxon>
        <taxon>Agaricomycetidae</taxon>
        <taxon>Agaricales</taxon>
        <taxon>Agaricineae</taxon>
        <taxon>Agaricaceae</taxon>
        <taxon>Leucocoprinus</taxon>
    </lineage>
</organism>
<sequence>MYSDHLSGSTERLISMSAWSSKQIRGSLNYLELISFARQLDWEIWTWALWKKICDQVEEEAKAGELLSQYHSAGGPWIGNRQVLGRFVATIRGKFLSELELEHNINALSLEENEDKFTFPIALRVLFAASHQPPSR</sequence>
<dbReference type="Proteomes" id="UP000559027">
    <property type="component" value="Unassembled WGS sequence"/>
</dbReference>
<evidence type="ECO:0000313" key="2">
    <source>
        <dbReference type="Proteomes" id="UP000559027"/>
    </source>
</evidence>
<keyword evidence="2" id="KW-1185">Reference proteome</keyword>
<name>A0A8H5FZC7_9AGAR</name>
<protein>
    <submittedName>
        <fullName evidence="1">Uncharacterized protein</fullName>
    </submittedName>
</protein>
<dbReference type="OrthoDB" id="10409199at2759"/>
<dbReference type="AlphaFoldDB" id="A0A8H5FZC7"/>
<evidence type="ECO:0000313" key="1">
    <source>
        <dbReference type="EMBL" id="KAF5354283.1"/>
    </source>
</evidence>
<gene>
    <name evidence="1" type="ORF">D9756_007225</name>
</gene>
<dbReference type="EMBL" id="JAACJO010000009">
    <property type="protein sequence ID" value="KAF5354283.1"/>
    <property type="molecule type" value="Genomic_DNA"/>
</dbReference>
<accession>A0A8H5FZC7</accession>
<comment type="caution">
    <text evidence="1">The sequence shown here is derived from an EMBL/GenBank/DDBJ whole genome shotgun (WGS) entry which is preliminary data.</text>
</comment>
<proteinExistence type="predicted"/>
<reference evidence="1 2" key="1">
    <citation type="journal article" date="2020" name="ISME J.">
        <title>Uncovering the hidden diversity of litter-decomposition mechanisms in mushroom-forming fungi.</title>
        <authorList>
            <person name="Floudas D."/>
            <person name="Bentzer J."/>
            <person name="Ahren D."/>
            <person name="Johansson T."/>
            <person name="Persson P."/>
            <person name="Tunlid A."/>
        </authorList>
    </citation>
    <scope>NUCLEOTIDE SEQUENCE [LARGE SCALE GENOMIC DNA]</scope>
    <source>
        <strain evidence="1 2">CBS 146.42</strain>
    </source>
</reference>